<evidence type="ECO:0000256" key="3">
    <source>
        <dbReference type="ARBA" id="ARBA00022989"/>
    </source>
</evidence>
<keyword evidence="4 6" id="KW-0472">Membrane</keyword>
<dbReference type="PROSITE" id="PS50801">
    <property type="entry name" value="STAS"/>
    <property type="match status" value="1"/>
</dbReference>
<evidence type="ECO:0000256" key="1">
    <source>
        <dbReference type="ARBA" id="ARBA00004141"/>
    </source>
</evidence>
<organism evidence="8 9">
    <name type="scientific">Agromyces lapidis</name>
    <dbReference type="NCBI Taxonomy" id="279574"/>
    <lineage>
        <taxon>Bacteria</taxon>
        <taxon>Bacillati</taxon>
        <taxon>Actinomycetota</taxon>
        <taxon>Actinomycetes</taxon>
        <taxon>Micrococcales</taxon>
        <taxon>Microbacteriaceae</taxon>
        <taxon>Agromyces</taxon>
    </lineage>
</organism>
<feature type="transmembrane region" description="Helical" evidence="6">
    <location>
        <begin position="399"/>
        <end position="417"/>
    </location>
</feature>
<feature type="transmembrane region" description="Helical" evidence="6">
    <location>
        <begin position="230"/>
        <end position="250"/>
    </location>
</feature>
<dbReference type="SUPFAM" id="SSF52091">
    <property type="entry name" value="SpoIIaa-like"/>
    <property type="match status" value="1"/>
</dbReference>
<evidence type="ECO:0000259" key="7">
    <source>
        <dbReference type="PROSITE" id="PS50801"/>
    </source>
</evidence>
<evidence type="ECO:0000256" key="5">
    <source>
        <dbReference type="SAM" id="MobiDB-lite"/>
    </source>
</evidence>
<evidence type="ECO:0000256" key="4">
    <source>
        <dbReference type="ARBA" id="ARBA00023136"/>
    </source>
</evidence>
<dbReference type="EMBL" id="JBHMBL010000003">
    <property type="protein sequence ID" value="MFB9643674.1"/>
    <property type="molecule type" value="Genomic_DNA"/>
</dbReference>
<evidence type="ECO:0000256" key="6">
    <source>
        <dbReference type="SAM" id="Phobius"/>
    </source>
</evidence>
<keyword evidence="3 6" id="KW-1133">Transmembrane helix</keyword>
<reference evidence="8 9" key="1">
    <citation type="submission" date="2024-09" db="EMBL/GenBank/DDBJ databases">
        <authorList>
            <person name="Sun Q."/>
            <person name="Mori K."/>
        </authorList>
    </citation>
    <scope>NUCLEOTIDE SEQUENCE [LARGE SCALE GENOMIC DNA]</scope>
    <source>
        <strain evidence="8 9">JCM 14321</strain>
    </source>
</reference>
<dbReference type="InterPro" id="IPR002645">
    <property type="entry name" value="STAS_dom"/>
</dbReference>
<feature type="region of interest" description="Disordered" evidence="5">
    <location>
        <begin position="1"/>
        <end position="37"/>
    </location>
</feature>
<dbReference type="Pfam" id="PF01740">
    <property type="entry name" value="STAS"/>
    <property type="match status" value="1"/>
</dbReference>
<sequence>MSDATGATGSDDPAFESARAGGPAAAAPPTRPAAPGPLRRYLARFGTRRTLLADARAGLVLGVESIPDGLASGLLAGVNPVYGLYGYLFGTLGGALATGSVFMSVQATGAMSVMISDVPAVVASPNQGVAIATLAMLTGVIMLGLGLARLGSLVRFIPTAVLIGFVNAVAVNIILGQLANLTGYAGEGANRITRTLDTFAHLTSLHWPSLVLGAVTVGLILLLERTFLGPLSLVVAVAAASALPLIPWFAEVAVVGDLTEVPNALPLPAVPDPTLIFELLVPALSLALVGLVQGAAISGAVPNPDGRYPDASADFRGQGIANLASGLFQGMPVGGSMSATAIVRSAGAKSALANVFAAAAMIVGILALGGVIALVAMPALAALLILVGVRTFKPHDLLLVWRTGPIQASVLAVTFVLTLIVPLQYAVLVGVGLAIVLHVARQSNRVVIRRWVYDGSSPHPVETDPPAALSPGEVVVLVPYGSLFFAAAPTFAAQLPEIPERCERAVVVLRMRGTDELGSTFIRVVTDYAERLRRAGGALMLVGLGDRVMTQLDATRASVVIGRDRVFAATPRIGDSLDAGLAAARAFARDPEER</sequence>
<evidence type="ECO:0000256" key="2">
    <source>
        <dbReference type="ARBA" id="ARBA00022692"/>
    </source>
</evidence>
<feature type="transmembrane region" description="Helical" evidence="6">
    <location>
        <begin position="127"/>
        <end position="148"/>
    </location>
</feature>
<gene>
    <name evidence="8" type="ORF">ACFFQV_15380</name>
</gene>
<dbReference type="Pfam" id="PF00916">
    <property type="entry name" value="Sulfate_transp"/>
    <property type="match status" value="1"/>
</dbReference>
<feature type="transmembrane region" description="Helical" evidence="6">
    <location>
        <begin position="205"/>
        <end position="223"/>
    </location>
</feature>
<evidence type="ECO:0000313" key="9">
    <source>
        <dbReference type="Proteomes" id="UP001589667"/>
    </source>
</evidence>
<feature type="compositionally biased region" description="Low complexity" evidence="5">
    <location>
        <begin position="18"/>
        <end position="28"/>
    </location>
</feature>
<dbReference type="Gene3D" id="3.30.750.24">
    <property type="entry name" value="STAS domain"/>
    <property type="match status" value="1"/>
</dbReference>
<keyword evidence="9" id="KW-1185">Reference proteome</keyword>
<feature type="transmembrane region" description="Helical" evidence="6">
    <location>
        <begin position="160"/>
        <end position="185"/>
    </location>
</feature>
<dbReference type="PANTHER" id="PTHR11814">
    <property type="entry name" value="SULFATE TRANSPORTER"/>
    <property type="match status" value="1"/>
</dbReference>
<feature type="transmembrane region" description="Helical" evidence="6">
    <location>
        <begin position="355"/>
        <end position="387"/>
    </location>
</feature>
<keyword evidence="2 6" id="KW-0812">Transmembrane</keyword>
<dbReference type="InterPro" id="IPR011547">
    <property type="entry name" value="SLC26A/SulP_dom"/>
</dbReference>
<feature type="transmembrane region" description="Helical" evidence="6">
    <location>
        <begin position="275"/>
        <end position="299"/>
    </location>
</feature>
<dbReference type="InterPro" id="IPR001902">
    <property type="entry name" value="SLC26A/SulP_fam"/>
</dbReference>
<proteinExistence type="predicted"/>
<dbReference type="Proteomes" id="UP001589667">
    <property type="component" value="Unassembled WGS sequence"/>
</dbReference>
<dbReference type="InterPro" id="IPR036513">
    <property type="entry name" value="STAS_dom_sf"/>
</dbReference>
<name>A0ABV5SX70_9MICO</name>
<comment type="subcellular location">
    <subcellularLocation>
        <location evidence="1">Membrane</location>
        <topology evidence="1">Multi-pass membrane protein</topology>
    </subcellularLocation>
</comment>
<feature type="domain" description="STAS" evidence="7">
    <location>
        <begin position="464"/>
        <end position="584"/>
    </location>
</feature>
<feature type="transmembrane region" description="Helical" evidence="6">
    <location>
        <begin position="84"/>
        <end position="107"/>
    </location>
</feature>
<accession>A0ABV5SX70</accession>
<protein>
    <submittedName>
        <fullName evidence="8">SulP family inorganic anion transporter</fullName>
    </submittedName>
</protein>
<comment type="caution">
    <text evidence="8">The sequence shown here is derived from an EMBL/GenBank/DDBJ whole genome shotgun (WGS) entry which is preliminary data.</text>
</comment>
<dbReference type="RefSeq" id="WP_157425438.1">
    <property type="nucleotide sequence ID" value="NZ_BAAANI010000003.1"/>
</dbReference>
<evidence type="ECO:0000313" key="8">
    <source>
        <dbReference type="EMBL" id="MFB9643674.1"/>
    </source>
</evidence>